<dbReference type="EMBL" id="BOMF01000172">
    <property type="protein sequence ID" value="GID51156.1"/>
    <property type="molecule type" value="Genomic_DNA"/>
</dbReference>
<sequence>MTTPASPTSRIAERTAGVFYLIAAVGSSVGQIWVAVTVPPWPDQIAWWWRALLVLPFAVVIDLGGVVTAAFADTRRRLGENAYGWRLLSAGSAALAVAINLFGHHHTPYLAALFGGLGVFAYTVWLLHSAARRRDALRAAGKLTDTAPAYGLFQWWREPTVTRRAKSLALRHGYPVQQSLTLARQQLRDERRTAALSGHVEALIRARHDDPTLAAIAVTTLDIDAVASALSAQSDIDGWARAIGVDLVPPIPEPSSGTSTDQLALDAGPDMAELPRDILRRVPVQQNDYEQWRTIWHSWQQQPDDSHHTIAARHNISPRQAQWIRAAGTAGLLDSAIPPIIRLQRLIQANGHTPGGLPSTP</sequence>
<feature type="transmembrane region" description="Helical" evidence="1">
    <location>
        <begin position="18"/>
        <end position="41"/>
    </location>
</feature>
<name>A0ABQ3WXX4_9ACTN</name>
<feature type="transmembrane region" description="Helical" evidence="1">
    <location>
        <begin position="83"/>
        <end position="103"/>
    </location>
</feature>
<comment type="caution">
    <text evidence="2">The sequence shown here is derived from an EMBL/GenBank/DDBJ whole genome shotgun (WGS) entry which is preliminary data.</text>
</comment>
<feature type="transmembrane region" description="Helical" evidence="1">
    <location>
        <begin position="109"/>
        <end position="128"/>
    </location>
</feature>
<organism evidence="2">
    <name type="scientific">Actinoplanes campanulatus</name>
    <dbReference type="NCBI Taxonomy" id="113559"/>
    <lineage>
        <taxon>Bacteria</taxon>
        <taxon>Bacillati</taxon>
        <taxon>Actinomycetota</taxon>
        <taxon>Actinomycetes</taxon>
        <taxon>Micromonosporales</taxon>
        <taxon>Micromonosporaceae</taxon>
        <taxon>Actinoplanes</taxon>
    </lineage>
</organism>
<dbReference type="RefSeq" id="WP_204301129.1">
    <property type="nucleotide sequence ID" value="NZ_BAAAGQ010000057.1"/>
</dbReference>
<keyword evidence="1" id="KW-0812">Transmembrane</keyword>
<protein>
    <submittedName>
        <fullName evidence="2">Uncharacterized protein</fullName>
    </submittedName>
</protein>
<keyword evidence="1" id="KW-0472">Membrane</keyword>
<evidence type="ECO:0000313" key="2">
    <source>
        <dbReference type="EMBL" id="GID51156.1"/>
    </source>
</evidence>
<reference evidence="2" key="1">
    <citation type="submission" date="2021-01" db="EMBL/GenBank/DDBJ databases">
        <title>Whole genome shotgun sequence of Actinoplanes capillaceus NBRC 16408.</title>
        <authorList>
            <person name="Komaki H."/>
            <person name="Tamura T."/>
        </authorList>
    </citation>
    <scope>NUCLEOTIDE SEQUENCE [LARGE SCALE GENOMIC DNA]</scope>
    <source>
        <strain evidence="2">NBRC 16408</strain>
    </source>
</reference>
<keyword evidence="1" id="KW-1133">Transmembrane helix</keyword>
<gene>
    <name evidence="2" type="ORF">Aca07nite_84310</name>
</gene>
<accession>A0ABQ3WXX4</accession>
<evidence type="ECO:0000256" key="1">
    <source>
        <dbReference type="SAM" id="Phobius"/>
    </source>
</evidence>
<feature type="transmembrane region" description="Helical" evidence="1">
    <location>
        <begin position="47"/>
        <end position="71"/>
    </location>
</feature>
<proteinExistence type="predicted"/>